<dbReference type="InterPro" id="IPR000160">
    <property type="entry name" value="GGDEF_dom"/>
</dbReference>
<dbReference type="InterPro" id="IPR029787">
    <property type="entry name" value="Nucleotide_cyclase"/>
</dbReference>
<dbReference type="InterPro" id="IPR035965">
    <property type="entry name" value="PAS-like_dom_sf"/>
</dbReference>
<dbReference type="PANTHER" id="PTHR44757">
    <property type="entry name" value="DIGUANYLATE CYCLASE DGCP"/>
    <property type="match status" value="1"/>
</dbReference>
<dbReference type="InterPro" id="IPR043128">
    <property type="entry name" value="Rev_trsase/Diguanyl_cyclase"/>
</dbReference>
<evidence type="ECO:0000256" key="1">
    <source>
        <dbReference type="SAM" id="Phobius"/>
    </source>
</evidence>
<dbReference type="NCBIfam" id="TIGR00254">
    <property type="entry name" value="GGDEF"/>
    <property type="match status" value="1"/>
</dbReference>
<evidence type="ECO:0000313" key="4">
    <source>
        <dbReference type="Proteomes" id="UP001501353"/>
    </source>
</evidence>
<feature type="transmembrane region" description="Helical" evidence="1">
    <location>
        <begin position="27"/>
        <end position="49"/>
    </location>
</feature>
<dbReference type="Gene3D" id="3.30.450.20">
    <property type="entry name" value="PAS domain"/>
    <property type="match status" value="3"/>
</dbReference>
<keyword evidence="4" id="KW-1185">Reference proteome</keyword>
<comment type="caution">
    <text evidence="3">The sequence shown here is derived from an EMBL/GenBank/DDBJ whole genome shotgun (WGS) entry which is preliminary data.</text>
</comment>
<dbReference type="CDD" id="cd01949">
    <property type="entry name" value="GGDEF"/>
    <property type="match status" value="1"/>
</dbReference>
<evidence type="ECO:0000259" key="2">
    <source>
        <dbReference type="PROSITE" id="PS50887"/>
    </source>
</evidence>
<organism evidence="3 4">
    <name type="scientific">Actimicrobium antarcticum</name>
    <dbReference type="NCBI Taxonomy" id="1051899"/>
    <lineage>
        <taxon>Bacteria</taxon>
        <taxon>Pseudomonadati</taxon>
        <taxon>Pseudomonadota</taxon>
        <taxon>Betaproteobacteria</taxon>
        <taxon>Burkholderiales</taxon>
        <taxon>Oxalobacteraceae</taxon>
        <taxon>Actimicrobium</taxon>
    </lineage>
</organism>
<protein>
    <recommendedName>
        <fullName evidence="2">GGDEF domain-containing protein</fullName>
    </recommendedName>
</protein>
<name>A0ABP7TTM6_9BURK</name>
<gene>
    <name evidence="3" type="ORF">GCM10022212_31980</name>
</gene>
<keyword evidence="1" id="KW-0472">Membrane</keyword>
<dbReference type="EMBL" id="BAAAZE010000013">
    <property type="protein sequence ID" value="GAA4031072.1"/>
    <property type="molecule type" value="Genomic_DNA"/>
</dbReference>
<dbReference type="SMART" id="SM00267">
    <property type="entry name" value="GGDEF"/>
    <property type="match status" value="1"/>
</dbReference>
<dbReference type="Gene3D" id="3.30.70.270">
    <property type="match status" value="1"/>
</dbReference>
<proteinExistence type="predicted"/>
<dbReference type="InterPro" id="IPR052155">
    <property type="entry name" value="Biofilm_reg_signaling"/>
</dbReference>
<dbReference type="RefSeq" id="WP_344764784.1">
    <property type="nucleotide sequence ID" value="NZ_BAAAZE010000013.1"/>
</dbReference>
<dbReference type="CDD" id="cd12914">
    <property type="entry name" value="PDC1_DGC_like"/>
    <property type="match status" value="1"/>
</dbReference>
<dbReference type="SUPFAM" id="SSF55785">
    <property type="entry name" value="PYP-like sensor domain (PAS domain)"/>
    <property type="match status" value="1"/>
</dbReference>
<dbReference type="Pfam" id="PF00990">
    <property type="entry name" value="GGDEF"/>
    <property type="match status" value="1"/>
</dbReference>
<dbReference type="PROSITE" id="PS50887">
    <property type="entry name" value="GGDEF"/>
    <property type="match status" value="1"/>
</dbReference>
<dbReference type="Proteomes" id="UP001501353">
    <property type="component" value="Unassembled WGS sequence"/>
</dbReference>
<evidence type="ECO:0000313" key="3">
    <source>
        <dbReference type="EMBL" id="GAA4031072.1"/>
    </source>
</evidence>
<feature type="domain" description="GGDEF" evidence="2">
    <location>
        <begin position="498"/>
        <end position="631"/>
    </location>
</feature>
<keyword evidence="1" id="KW-0812">Transmembrane</keyword>
<dbReference type="CDD" id="cd12915">
    <property type="entry name" value="PDC2_DGC_like"/>
    <property type="match status" value="1"/>
</dbReference>
<keyword evidence="1" id="KW-1133">Transmembrane helix</keyword>
<dbReference type="PANTHER" id="PTHR44757:SF2">
    <property type="entry name" value="BIOFILM ARCHITECTURE MAINTENANCE PROTEIN MBAA"/>
    <property type="match status" value="1"/>
</dbReference>
<reference evidence="4" key="1">
    <citation type="journal article" date="2019" name="Int. J. Syst. Evol. Microbiol.">
        <title>The Global Catalogue of Microorganisms (GCM) 10K type strain sequencing project: providing services to taxonomists for standard genome sequencing and annotation.</title>
        <authorList>
            <consortium name="The Broad Institute Genomics Platform"/>
            <consortium name="The Broad Institute Genome Sequencing Center for Infectious Disease"/>
            <person name="Wu L."/>
            <person name="Ma J."/>
        </authorList>
    </citation>
    <scope>NUCLEOTIDE SEQUENCE [LARGE SCALE GENOMIC DNA]</scope>
    <source>
        <strain evidence="4">JCM 16673</strain>
    </source>
</reference>
<sequence>MTSKDFRRFRIAPPSGRAIFQYSWMTIMAWPIACMLLAAVVWMLILGIIRTDRTFLDSSARKDASYIATSYAQHLTRSFKQADQVASHLRFDWEQPNHNRQSGLLSDDSLIQSHGLLHAAVIDSDSNVISATRSEAIGAHVAEMDFFKVHRTADTDQAYISQPVTSALSGKPAIHLTRRLRDANGRFNGVVVVWADPAYFSTFFDRTGSGEVDFLAFMGKDGIVRSSRIGNIVYPANSPAIRKIPQMVPAQRGVAKIDDASTFADGEVRYVAWQSLADYPFVTLVGISETRLLASHAESWETYRQGATGITLFLALLSLVGMLMSIRLSMRQYQAEDIKRTYRMATEGGNEGFYMLRALTDSHQNTVDFLIEDCNERGALLIGAKRDELIGAAFSDYYNGIQKKIILDIFRKAMLSGFHEDEFEVGDESPLRGTWMHRRLVRSGSGLAMTLRDISVAKNYQAELARVANEDTLTALPSRHWLTGYLPDALERNAQAGTMVAMLFVDLDGFKNVNDTLGHAAGDELLQQAAKRLQSVLRPGDHVVRLGGDEFTTILESIMCEADATRVAVRIVEAFNKPFELSRGVKTVGTSVGISLFPRDGTKPEALLMNADTAMYRAKSEGKNQYRVYRQPTEHSES</sequence>
<accession>A0ABP7TTM6</accession>
<dbReference type="SUPFAM" id="SSF55073">
    <property type="entry name" value="Nucleotide cyclase"/>
    <property type="match status" value="1"/>
</dbReference>